<name>A0A9K3EMA4_HELAN</name>
<dbReference type="EMBL" id="MNCJ02000328">
    <property type="protein sequence ID" value="KAF5775613.1"/>
    <property type="molecule type" value="Genomic_DNA"/>
</dbReference>
<evidence type="ECO:0000256" key="2">
    <source>
        <dbReference type="ARBA" id="ARBA00005581"/>
    </source>
</evidence>
<evidence type="ECO:0000313" key="8">
    <source>
        <dbReference type="Proteomes" id="UP000215914"/>
    </source>
</evidence>
<comment type="similarity">
    <text evidence="2">Belongs to the plant self-incompatibility (S1) protein family.</text>
</comment>
<feature type="chain" id="PRO_5043310831" evidence="6">
    <location>
        <begin position="24"/>
        <end position="156"/>
    </location>
</feature>
<keyword evidence="8" id="KW-1185">Reference proteome</keyword>
<comment type="subcellular location">
    <subcellularLocation>
        <location evidence="1">Secreted</location>
    </subcellularLocation>
</comment>
<gene>
    <name evidence="7" type="ORF">HanXRQr2_Chr13g0614051</name>
</gene>
<organism evidence="7 8">
    <name type="scientific">Helianthus annuus</name>
    <name type="common">Common sunflower</name>
    <dbReference type="NCBI Taxonomy" id="4232"/>
    <lineage>
        <taxon>Eukaryota</taxon>
        <taxon>Viridiplantae</taxon>
        <taxon>Streptophyta</taxon>
        <taxon>Embryophyta</taxon>
        <taxon>Tracheophyta</taxon>
        <taxon>Spermatophyta</taxon>
        <taxon>Magnoliopsida</taxon>
        <taxon>eudicotyledons</taxon>
        <taxon>Gunneridae</taxon>
        <taxon>Pentapetalae</taxon>
        <taxon>asterids</taxon>
        <taxon>campanulids</taxon>
        <taxon>Asterales</taxon>
        <taxon>Asteraceae</taxon>
        <taxon>Asteroideae</taxon>
        <taxon>Heliantheae alliance</taxon>
        <taxon>Heliantheae</taxon>
        <taxon>Helianthus</taxon>
    </lineage>
</organism>
<keyword evidence="5 6" id="KW-0732">Signal</keyword>
<comment type="caution">
    <text evidence="7">The sequence shown here is derived from an EMBL/GenBank/DDBJ whole genome shotgun (WGS) entry which is preliminary data.</text>
</comment>
<dbReference type="Proteomes" id="UP000215914">
    <property type="component" value="Unassembled WGS sequence"/>
</dbReference>
<evidence type="ECO:0000256" key="4">
    <source>
        <dbReference type="ARBA" id="ARBA00022525"/>
    </source>
</evidence>
<evidence type="ECO:0000256" key="5">
    <source>
        <dbReference type="ARBA" id="ARBA00022729"/>
    </source>
</evidence>
<reference evidence="7" key="2">
    <citation type="submission" date="2020-06" db="EMBL/GenBank/DDBJ databases">
        <title>Helianthus annuus Genome sequencing and assembly Release 2.</title>
        <authorList>
            <person name="Gouzy J."/>
            <person name="Langlade N."/>
            <person name="Munos S."/>
        </authorList>
    </citation>
    <scope>NUCLEOTIDE SEQUENCE</scope>
    <source>
        <tissue evidence="7">Leaves</tissue>
    </source>
</reference>
<evidence type="ECO:0000313" key="7">
    <source>
        <dbReference type="EMBL" id="KAF5775613.1"/>
    </source>
</evidence>
<dbReference type="GO" id="GO:0005576">
    <property type="term" value="C:extracellular region"/>
    <property type="evidence" value="ECO:0007669"/>
    <property type="project" value="UniProtKB-SubCell"/>
</dbReference>
<protein>
    <submittedName>
        <fullName evidence="7">Plant self-incompatibility S1</fullName>
    </submittedName>
</protein>
<evidence type="ECO:0000256" key="6">
    <source>
        <dbReference type="SAM" id="SignalP"/>
    </source>
</evidence>
<sequence length="156" mass="18109">MSFLLKLSFCILFLFHFVTILKANTTPPSSKWLEPYRVTITNHDVPVVVVGCDDRGAEIIRPGQSTSWKFRMNFFGTTSYNCRFYWLEQTGSYNVNKAVSFPVFDDEIVKLCGSSLANMNRCYWMIDRIAFYFSNTTDGSFPNDDAWRVMHVWSYG</sequence>
<dbReference type="GO" id="GO:0060320">
    <property type="term" value="P:rejection of self pollen"/>
    <property type="evidence" value="ECO:0007669"/>
    <property type="project" value="UniProtKB-KW"/>
</dbReference>
<dbReference type="Pfam" id="PF05938">
    <property type="entry name" value="Self-incomp_S1"/>
    <property type="match status" value="1"/>
</dbReference>
<keyword evidence="4" id="KW-0964">Secreted</keyword>
<dbReference type="Gramene" id="mRNA:HanXRQr2_Chr13g0614051">
    <property type="protein sequence ID" value="CDS:HanXRQr2_Chr13g0614051.1"/>
    <property type="gene ID" value="HanXRQr2_Chr13g0614051"/>
</dbReference>
<evidence type="ECO:0000256" key="1">
    <source>
        <dbReference type="ARBA" id="ARBA00004613"/>
    </source>
</evidence>
<dbReference type="InterPro" id="IPR010264">
    <property type="entry name" value="Self-incomp_S1"/>
</dbReference>
<evidence type="ECO:0000256" key="3">
    <source>
        <dbReference type="ARBA" id="ARBA00022471"/>
    </source>
</evidence>
<proteinExistence type="inferred from homology"/>
<reference evidence="7" key="1">
    <citation type="journal article" date="2017" name="Nature">
        <title>The sunflower genome provides insights into oil metabolism, flowering and Asterid evolution.</title>
        <authorList>
            <person name="Badouin H."/>
            <person name="Gouzy J."/>
            <person name="Grassa C.J."/>
            <person name="Murat F."/>
            <person name="Staton S.E."/>
            <person name="Cottret L."/>
            <person name="Lelandais-Briere C."/>
            <person name="Owens G.L."/>
            <person name="Carrere S."/>
            <person name="Mayjonade B."/>
            <person name="Legrand L."/>
            <person name="Gill N."/>
            <person name="Kane N.C."/>
            <person name="Bowers J.E."/>
            <person name="Hubner S."/>
            <person name="Bellec A."/>
            <person name="Berard A."/>
            <person name="Berges H."/>
            <person name="Blanchet N."/>
            <person name="Boniface M.C."/>
            <person name="Brunel D."/>
            <person name="Catrice O."/>
            <person name="Chaidir N."/>
            <person name="Claudel C."/>
            <person name="Donnadieu C."/>
            <person name="Faraut T."/>
            <person name="Fievet G."/>
            <person name="Helmstetter N."/>
            <person name="King M."/>
            <person name="Knapp S.J."/>
            <person name="Lai Z."/>
            <person name="Le Paslier M.C."/>
            <person name="Lippi Y."/>
            <person name="Lorenzon L."/>
            <person name="Mandel J.R."/>
            <person name="Marage G."/>
            <person name="Marchand G."/>
            <person name="Marquand E."/>
            <person name="Bret-Mestries E."/>
            <person name="Morien E."/>
            <person name="Nambeesan S."/>
            <person name="Nguyen T."/>
            <person name="Pegot-Espagnet P."/>
            <person name="Pouilly N."/>
            <person name="Raftis F."/>
            <person name="Sallet E."/>
            <person name="Schiex T."/>
            <person name="Thomas J."/>
            <person name="Vandecasteele C."/>
            <person name="Vares D."/>
            <person name="Vear F."/>
            <person name="Vautrin S."/>
            <person name="Crespi M."/>
            <person name="Mangin B."/>
            <person name="Burke J.M."/>
            <person name="Salse J."/>
            <person name="Munos S."/>
            <person name="Vincourt P."/>
            <person name="Rieseberg L.H."/>
            <person name="Langlade N.B."/>
        </authorList>
    </citation>
    <scope>NUCLEOTIDE SEQUENCE</scope>
    <source>
        <tissue evidence="7">Leaves</tissue>
    </source>
</reference>
<feature type="signal peptide" evidence="6">
    <location>
        <begin position="1"/>
        <end position="23"/>
    </location>
</feature>
<accession>A0A9K3EMA4</accession>
<keyword evidence="3" id="KW-0713">Self-incompatibility</keyword>
<dbReference type="AlphaFoldDB" id="A0A9K3EMA4"/>